<evidence type="ECO:0000259" key="7">
    <source>
        <dbReference type="PROSITE" id="PS50928"/>
    </source>
</evidence>
<feature type="transmembrane region" description="Helical" evidence="6">
    <location>
        <begin position="44"/>
        <end position="63"/>
    </location>
</feature>
<dbReference type="EMBL" id="JAAOIW010000003">
    <property type="protein sequence ID" value="NHN29836.1"/>
    <property type="molecule type" value="Genomic_DNA"/>
</dbReference>
<reference evidence="8" key="1">
    <citation type="submission" date="2020-03" db="EMBL/GenBank/DDBJ databases">
        <title>Draft sequencing of Paenibacilllus sp. S3N08.</title>
        <authorList>
            <person name="Kim D.-U."/>
        </authorList>
    </citation>
    <scope>NUCLEOTIDE SEQUENCE</scope>
    <source>
        <strain evidence="8">S3N08</strain>
    </source>
</reference>
<evidence type="ECO:0000313" key="9">
    <source>
        <dbReference type="Proteomes" id="UP001165962"/>
    </source>
</evidence>
<proteinExistence type="inferred from homology"/>
<feature type="transmembrane region" description="Helical" evidence="6">
    <location>
        <begin position="109"/>
        <end position="130"/>
    </location>
</feature>
<sequence>MALTLPTIGGRTLETAISQPQHTRSGKKKETLSRNLFENIKKHWALYLLALPGVLWFLVFRYVPVLGSLIAFQDYQIFNGFWKSPWVGFKHFEFMFNYPEFISILRNTLLIALYQLVFGFPAPLVLALLLNEAKQKFFKRTVQTFFYLPHFLSWVIIGGIMFEVLSTHGVMNKLVALFGGDPILFMQKEQYYRTIVTISSIWKEVGWNAIIYMAALTGINPNLYEAATVDGAGKWRQLFSITLPSLAPTIMILFLIKIGNFMELGFEQSYVLLTPMTFSVGDILDTYVFRSGVQEGNYSVTTAIGLFKSLIGFILLYGANHLSKRTTGQGLF</sequence>
<protein>
    <submittedName>
        <fullName evidence="8">Sugar ABC transporter permease</fullName>
    </submittedName>
</protein>
<dbReference type="Proteomes" id="UP001165962">
    <property type="component" value="Unassembled WGS sequence"/>
</dbReference>
<evidence type="ECO:0000256" key="3">
    <source>
        <dbReference type="ARBA" id="ARBA00022692"/>
    </source>
</evidence>
<evidence type="ECO:0000256" key="2">
    <source>
        <dbReference type="ARBA" id="ARBA00022448"/>
    </source>
</evidence>
<dbReference type="Pfam" id="PF00528">
    <property type="entry name" value="BPD_transp_1"/>
    <property type="match status" value="1"/>
</dbReference>
<keyword evidence="9" id="KW-1185">Reference proteome</keyword>
<keyword evidence="3 6" id="KW-0812">Transmembrane</keyword>
<evidence type="ECO:0000256" key="1">
    <source>
        <dbReference type="ARBA" id="ARBA00004141"/>
    </source>
</evidence>
<dbReference type="InterPro" id="IPR000515">
    <property type="entry name" value="MetI-like"/>
</dbReference>
<dbReference type="InterPro" id="IPR035906">
    <property type="entry name" value="MetI-like_sf"/>
</dbReference>
<feature type="transmembrane region" description="Helical" evidence="6">
    <location>
        <begin position="238"/>
        <end position="258"/>
    </location>
</feature>
<dbReference type="Gene3D" id="1.10.3720.10">
    <property type="entry name" value="MetI-like"/>
    <property type="match status" value="1"/>
</dbReference>
<comment type="similarity">
    <text evidence="6">Belongs to the binding-protein-dependent transport system permease family.</text>
</comment>
<feature type="transmembrane region" description="Helical" evidence="6">
    <location>
        <begin position="151"/>
        <end position="171"/>
    </location>
</feature>
<evidence type="ECO:0000256" key="5">
    <source>
        <dbReference type="ARBA" id="ARBA00023136"/>
    </source>
</evidence>
<dbReference type="PANTHER" id="PTHR43496">
    <property type="entry name" value="PROTEIN LPLB"/>
    <property type="match status" value="1"/>
</dbReference>
<feature type="transmembrane region" description="Helical" evidence="6">
    <location>
        <begin position="300"/>
        <end position="319"/>
    </location>
</feature>
<keyword evidence="5 6" id="KW-0472">Membrane</keyword>
<feature type="domain" description="ABC transmembrane type-1" evidence="7">
    <location>
        <begin position="105"/>
        <end position="319"/>
    </location>
</feature>
<keyword evidence="4 6" id="KW-1133">Transmembrane helix</keyword>
<accession>A0ABX0J352</accession>
<dbReference type="CDD" id="cd06261">
    <property type="entry name" value="TM_PBP2"/>
    <property type="match status" value="1"/>
</dbReference>
<evidence type="ECO:0000256" key="6">
    <source>
        <dbReference type="RuleBase" id="RU363032"/>
    </source>
</evidence>
<dbReference type="SUPFAM" id="SSF161098">
    <property type="entry name" value="MetI-like"/>
    <property type="match status" value="1"/>
</dbReference>
<gene>
    <name evidence="8" type="ORF">G9U52_08315</name>
</gene>
<dbReference type="PROSITE" id="PS50928">
    <property type="entry name" value="ABC_TM1"/>
    <property type="match status" value="1"/>
</dbReference>
<name>A0ABX0J352_9BACL</name>
<evidence type="ECO:0000313" key="8">
    <source>
        <dbReference type="EMBL" id="NHN29836.1"/>
    </source>
</evidence>
<comment type="subcellular location">
    <subcellularLocation>
        <location evidence="6">Cell membrane</location>
        <topology evidence="6">Multi-pass membrane protein</topology>
    </subcellularLocation>
    <subcellularLocation>
        <location evidence="1">Membrane</location>
        <topology evidence="1">Multi-pass membrane protein</topology>
    </subcellularLocation>
</comment>
<organism evidence="8 9">
    <name type="scientific">Paenibacillus agricola</name>
    <dbReference type="NCBI Taxonomy" id="2716264"/>
    <lineage>
        <taxon>Bacteria</taxon>
        <taxon>Bacillati</taxon>
        <taxon>Bacillota</taxon>
        <taxon>Bacilli</taxon>
        <taxon>Bacillales</taxon>
        <taxon>Paenibacillaceae</taxon>
        <taxon>Paenibacillus</taxon>
    </lineage>
</organism>
<evidence type="ECO:0000256" key="4">
    <source>
        <dbReference type="ARBA" id="ARBA00022989"/>
    </source>
</evidence>
<keyword evidence="2 6" id="KW-0813">Transport</keyword>
<dbReference type="PANTHER" id="PTHR43496:SF1">
    <property type="entry name" value="POLYGALACTURONAN_RHAMNOGALACTURONAN TRANSPORT SYSTEM PERMEASE PROTEIN YTEP"/>
    <property type="match status" value="1"/>
</dbReference>
<comment type="caution">
    <text evidence="8">The sequence shown here is derived from an EMBL/GenBank/DDBJ whole genome shotgun (WGS) entry which is preliminary data.</text>
</comment>